<protein>
    <recommendedName>
        <fullName evidence="3">Tail fiber protein</fullName>
    </recommendedName>
</protein>
<evidence type="ECO:0008006" key="3">
    <source>
        <dbReference type="Google" id="ProtNLM"/>
    </source>
</evidence>
<comment type="caution">
    <text evidence="1">The sequence shown here is derived from an EMBL/GenBank/DDBJ whole genome shotgun (WGS) entry which is preliminary data.</text>
</comment>
<dbReference type="Proteomes" id="UP001356308">
    <property type="component" value="Unassembled WGS sequence"/>
</dbReference>
<organism evidence="1 2">
    <name type="scientific">Maribacter cobaltidurans</name>
    <dbReference type="NCBI Taxonomy" id="1178778"/>
    <lineage>
        <taxon>Bacteria</taxon>
        <taxon>Pseudomonadati</taxon>
        <taxon>Bacteroidota</taxon>
        <taxon>Flavobacteriia</taxon>
        <taxon>Flavobacteriales</taxon>
        <taxon>Flavobacteriaceae</taxon>
        <taxon>Maribacter</taxon>
    </lineage>
</organism>
<sequence>MVEGNSANNSKIIDLGNPTDAQDATTKTYVDNLPRVYVGTFRITSAGNVTITGIPFEPTSISFTAYANVEDFNMDTDNGVGNNNSGLANAFGNMRGFARNDGGSIAEQVIYIGGSGNSINDISRYASSSHSIGLRYSNQNGDKFGLTTARVTSFNTNGFTLNTDNYSDGIVVIFEAYR</sequence>
<evidence type="ECO:0000313" key="1">
    <source>
        <dbReference type="EMBL" id="MEE1977581.1"/>
    </source>
</evidence>
<reference evidence="1 2" key="1">
    <citation type="submission" date="2024-01" db="EMBL/GenBank/DDBJ databases">
        <title>Maribacter spp. originated from different algae showed divergent polysaccharides utilization ability.</title>
        <authorList>
            <person name="Wang H."/>
            <person name="Wu Y."/>
        </authorList>
    </citation>
    <scope>NUCLEOTIDE SEQUENCE [LARGE SCALE GENOMIC DNA]</scope>
    <source>
        <strain evidence="1 2">PR1</strain>
    </source>
</reference>
<proteinExistence type="predicted"/>
<gene>
    <name evidence="1" type="ORF">V1I91_15975</name>
</gene>
<name>A0ABU7IYI7_9FLAO</name>
<dbReference type="RefSeq" id="WP_272652259.1">
    <property type="nucleotide sequence ID" value="NZ_JAZDDG010000007.1"/>
</dbReference>
<accession>A0ABU7IYI7</accession>
<dbReference type="EMBL" id="JAZDDG010000007">
    <property type="protein sequence ID" value="MEE1977581.1"/>
    <property type="molecule type" value="Genomic_DNA"/>
</dbReference>
<evidence type="ECO:0000313" key="2">
    <source>
        <dbReference type="Proteomes" id="UP001356308"/>
    </source>
</evidence>
<keyword evidence="2" id="KW-1185">Reference proteome</keyword>